<keyword evidence="4" id="KW-1185">Reference proteome</keyword>
<protein>
    <submittedName>
        <fullName evidence="3">Uncharacterized protein</fullName>
    </submittedName>
</protein>
<feature type="transmembrane region" description="Helical" evidence="1">
    <location>
        <begin position="338"/>
        <end position="363"/>
    </location>
</feature>
<organism evidence="3 4">
    <name type="scientific">Nadsonia fulvescens var. elongata DSM 6958</name>
    <dbReference type="NCBI Taxonomy" id="857566"/>
    <lineage>
        <taxon>Eukaryota</taxon>
        <taxon>Fungi</taxon>
        <taxon>Dikarya</taxon>
        <taxon>Ascomycota</taxon>
        <taxon>Saccharomycotina</taxon>
        <taxon>Dipodascomycetes</taxon>
        <taxon>Dipodascales</taxon>
        <taxon>Dipodascales incertae sedis</taxon>
        <taxon>Nadsonia</taxon>
    </lineage>
</organism>
<dbReference type="Pfam" id="PF14610">
    <property type="entry name" value="Psg1"/>
    <property type="match status" value="1"/>
</dbReference>
<dbReference type="GO" id="GO:0006605">
    <property type="term" value="P:protein targeting"/>
    <property type="evidence" value="ECO:0007669"/>
    <property type="project" value="EnsemblFungi"/>
</dbReference>
<dbReference type="Proteomes" id="UP000095009">
    <property type="component" value="Unassembled WGS sequence"/>
</dbReference>
<dbReference type="EMBL" id="KV454409">
    <property type="protein sequence ID" value="ODQ65754.1"/>
    <property type="molecule type" value="Genomic_DNA"/>
</dbReference>
<dbReference type="GO" id="GO:0051604">
    <property type="term" value="P:protein maturation"/>
    <property type="evidence" value="ECO:0007669"/>
    <property type="project" value="EnsemblFungi"/>
</dbReference>
<dbReference type="AlphaFoldDB" id="A0A1E3PKN1"/>
<gene>
    <name evidence="3" type="ORF">NADFUDRAFT_58287</name>
</gene>
<evidence type="ECO:0000256" key="2">
    <source>
        <dbReference type="SAM" id="SignalP"/>
    </source>
</evidence>
<proteinExistence type="predicted"/>
<evidence type="ECO:0000313" key="3">
    <source>
        <dbReference type="EMBL" id="ODQ65754.1"/>
    </source>
</evidence>
<accession>A0A1E3PKN1</accession>
<dbReference type="GO" id="GO:0005794">
    <property type="term" value="C:Golgi apparatus"/>
    <property type="evidence" value="ECO:0007669"/>
    <property type="project" value="EnsemblFungi"/>
</dbReference>
<reference evidence="3 4" key="1">
    <citation type="journal article" date="2016" name="Proc. Natl. Acad. Sci. U.S.A.">
        <title>Comparative genomics of biotechnologically important yeasts.</title>
        <authorList>
            <person name="Riley R."/>
            <person name="Haridas S."/>
            <person name="Wolfe K.H."/>
            <person name="Lopes M.R."/>
            <person name="Hittinger C.T."/>
            <person name="Goeker M."/>
            <person name="Salamov A.A."/>
            <person name="Wisecaver J.H."/>
            <person name="Long T.M."/>
            <person name="Calvey C.H."/>
            <person name="Aerts A.L."/>
            <person name="Barry K.W."/>
            <person name="Choi C."/>
            <person name="Clum A."/>
            <person name="Coughlan A.Y."/>
            <person name="Deshpande S."/>
            <person name="Douglass A.P."/>
            <person name="Hanson S.J."/>
            <person name="Klenk H.-P."/>
            <person name="LaButti K.M."/>
            <person name="Lapidus A."/>
            <person name="Lindquist E.A."/>
            <person name="Lipzen A.M."/>
            <person name="Meier-Kolthoff J.P."/>
            <person name="Ohm R.A."/>
            <person name="Otillar R.P."/>
            <person name="Pangilinan J.L."/>
            <person name="Peng Y."/>
            <person name="Rokas A."/>
            <person name="Rosa C.A."/>
            <person name="Scheuner C."/>
            <person name="Sibirny A.A."/>
            <person name="Slot J.C."/>
            <person name="Stielow J.B."/>
            <person name="Sun H."/>
            <person name="Kurtzman C.P."/>
            <person name="Blackwell M."/>
            <person name="Grigoriev I.V."/>
            <person name="Jeffries T.W."/>
        </authorList>
    </citation>
    <scope>NUCLEOTIDE SEQUENCE [LARGE SCALE GENOMIC DNA]</scope>
    <source>
        <strain evidence="3 4">DSM 6958</strain>
    </source>
</reference>
<feature type="chain" id="PRO_5009133887" evidence="2">
    <location>
        <begin position="25"/>
        <end position="411"/>
    </location>
</feature>
<dbReference type="OrthoDB" id="4084551at2759"/>
<evidence type="ECO:0000256" key="1">
    <source>
        <dbReference type="SAM" id="Phobius"/>
    </source>
</evidence>
<dbReference type="InterPro" id="IPR028000">
    <property type="entry name" value="Pma1"/>
</dbReference>
<keyword evidence="1" id="KW-0472">Membrane</keyword>
<feature type="signal peptide" evidence="2">
    <location>
        <begin position="1"/>
        <end position="24"/>
    </location>
</feature>
<keyword evidence="1" id="KW-1133">Transmembrane helix</keyword>
<evidence type="ECO:0000313" key="4">
    <source>
        <dbReference type="Proteomes" id="UP000095009"/>
    </source>
</evidence>
<name>A0A1E3PKN1_9ASCO</name>
<sequence>MFNLRSNLVAFIGLWALLVSVVNCLNIPVSTLAVATTTNASTRQAPTPTAAPALVDLEIRKNKFIDKRTSSTSTTPLAKWVRTVNGNKEVVTPSVIGGITFGAKPTSVNGPLPWISLEKNGSPKTIQPKIKDGLTKNASPDYGDYFKTPHTVTHKITGTNSKSIGEEIVDIEYTDEDLTYQMLNPIIRCTPDRYFERKKDGLSSEPFCTPQDNQFAIFGKTHWVSWYTKFFPDEPIRVLLSYVNKKQKYGKRDIENAFFKSEYTNNIYGLYPLEVQEEWLKGDHEKDIVLSLQYKSLADEDVNLLNGTLITIKASGPVMKDTKKEKQRLGIEDADDEFLYAIIIIPALLLLFFLAYAFVIFLGRGRRSWAIPKIKRRRRNDRDGYYDRLPEVNSYEHPFELKAIHRKDQFD</sequence>
<keyword evidence="2" id="KW-0732">Signal</keyword>
<keyword evidence="1" id="KW-0812">Transmembrane</keyword>